<dbReference type="InterPro" id="IPR023606">
    <property type="entry name" value="CoA-Trfase_III_dom_1_sf"/>
</dbReference>
<dbReference type="Gene3D" id="3.30.1540.10">
    <property type="entry name" value="formyl-coa transferase, domain 3"/>
    <property type="match status" value="1"/>
</dbReference>
<name>A0A225MK87_9BURK</name>
<keyword evidence="3" id="KW-1185">Reference proteome</keyword>
<dbReference type="PANTHER" id="PTHR48207">
    <property type="entry name" value="SUCCINATE--HYDROXYMETHYLGLUTARATE COA-TRANSFERASE"/>
    <property type="match status" value="1"/>
</dbReference>
<dbReference type="EMBL" id="NJIH01000004">
    <property type="protein sequence ID" value="OWT61736.1"/>
    <property type="molecule type" value="Genomic_DNA"/>
</dbReference>
<dbReference type="Pfam" id="PF02515">
    <property type="entry name" value="CoA_transf_3"/>
    <property type="match status" value="1"/>
</dbReference>
<dbReference type="Gene3D" id="3.40.50.10540">
    <property type="entry name" value="Crotonobetainyl-coa:carnitine coa-transferase, domain 1"/>
    <property type="match status" value="1"/>
</dbReference>
<dbReference type="RefSeq" id="WP_088602823.1">
    <property type="nucleotide sequence ID" value="NZ_NJIH01000004.1"/>
</dbReference>
<gene>
    <name evidence="2" type="ORF">CEY11_07785</name>
</gene>
<proteinExistence type="predicted"/>
<evidence type="ECO:0000313" key="3">
    <source>
        <dbReference type="Proteomes" id="UP000214603"/>
    </source>
</evidence>
<accession>A0A225MK87</accession>
<organism evidence="2 3">
    <name type="scientific">Candidimonas nitroreducens</name>
    <dbReference type="NCBI Taxonomy" id="683354"/>
    <lineage>
        <taxon>Bacteria</taxon>
        <taxon>Pseudomonadati</taxon>
        <taxon>Pseudomonadota</taxon>
        <taxon>Betaproteobacteria</taxon>
        <taxon>Burkholderiales</taxon>
        <taxon>Alcaligenaceae</taxon>
        <taxon>Candidimonas</taxon>
    </lineage>
</organism>
<dbReference type="AlphaFoldDB" id="A0A225MK87"/>
<reference evidence="3" key="1">
    <citation type="submission" date="2017-06" db="EMBL/GenBank/DDBJ databases">
        <title>Herbaspirillum phytohormonus sp. nov., isolated from the root nodule of Robinia pseudoacacia in lead-zinc mine.</title>
        <authorList>
            <person name="Fan M."/>
            <person name="Lin Y."/>
        </authorList>
    </citation>
    <scope>NUCLEOTIDE SEQUENCE [LARGE SCALE GENOMIC DNA]</scope>
    <source>
        <strain evidence="3">SC-089</strain>
    </source>
</reference>
<dbReference type="OrthoDB" id="5294844at2"/>
<dbReference type="InterPro" id="IPR044855">
    <property type="entry name" value="CoA-Trfase_III_dom3_sf"/>
</dbReference>
<protein>
    <submittedName>
        <fullName evidence="2">Formyl-CoA transferase</fullName>
    </submittedName>
</protein>
<evidence type="ECO:0000313" key="2">
    <source>
        <dbReference type="EMBL" id="OWT61736.1"/>
    </source>
</evidence>
<dbReference type="InterPro" id="IPR050483">
    <property type="entry name" value="CoA-transferase_III_domain"/>
</dbReference>
<dbReference type="Proteomes" id="UP000214603">
    <property type="component" value="Unassembled WGS sequence"/>
</dbReference>
<dbReference type="SUPFAM" id="SSF89796">
    <property type="entry name" value="CoA-transferase family III (CaiB/BaiF)"/>
    <property type="match status" value="1"/>
</dbReference>
<dbReference type="GO" id="GO:0008410">
    <property type="term" value="F:CoA-transferase activity"/>
    <property type="evidence" value="ECO:0007669"/>
    <property type="project" value="TreeGrafter"/>
</dbReference>
<dbReference type="InterPro" id="IPR003673">
    <property type="entry name" value="CoA-Trfase_fam_III"/>
</dbReference>
<comment type="caution">
    <text evidence="2">The sequence shown here is derived from an EMBL/GenBank/DDBJ whole genome shotgun (WGS) entry which is preliminary data.</text>
</comment>
<dbReference type="PANTHER" id="PTHR48207:SF3">
    <property type="entry name" value="SUCCINATE--HYDROXYMETHYLGLUTARATE COA-TRANSFERASE"/>
    <property type="match status" value="1"/>
</dbReference>
<evidence type="ECO:0000256" key="1">
    <source>
        <dbReference type="ARBA" id="ARBA00022679"/>
    </source>
</evidence>
<keyword evidence="1 2" id="KW-0808">Transferase</keyword>
<sequence length="405" mass="43927">MKPLAGIRVLDMSRVVSGPFCSMLLGDLGAEVIKIEEPEHGDDSRSFGPPFSGGESAYFLSINRNKSSCAINLRKAEGVDIVRRLAKQSDVLLDNFRPGTMERLGLDHSKLRAANPSLITCSITGFGQKGKDALRPGYDLIIQGESGIMDITGDPNGPPTKIGTSIADLLTGQFASQGITAALLERTRTGKGRHIDVSMLDCMASLLTFNAGIYFTTGRSPERRGNTHATITPYETFKASDGWLNIGVANDKFWRLFCEVIERPDLAADPRYAKAADRVRSRGELVPVVADIVSTRPRGHWIDRLRTAGVPYGDIRSVGETCEAEQLTSRGMVIEMPHPTAGTVKNINSPLRFDDQGNDQHTPPPLLGQHTAAVLHELLGISGDRLHALISLGVVRCREAEIPHG</sequence>